<protein>
    <submittedName>
        <fullName evidence="1">Uncharacterized protein</fullName>
    </submittedName>
</protein>
<gene>
    <name evidence="1" type="ORF">GW779_06125</name>
</gene>
<evidence type="ECO:0000313" key="2">
    <source>
        <dbReference type="Proteomes" id="UP000738826"/>
    </source>
</evidence>
<accession>A0A8J8CGD6</accession>
<proteinExistence type="predicted"/>
<dbReference type="Proteomes" id="UP000738826">
    <property type="component" value="Unassembled WGS sequence"/>
</dbReference>
<dbReference type="AlphaFoldDB" id="A0A8J8CGD6"/>
<evidence type="ECO:0000313" key="1">
    <source>
        <dbReference type="EMBL" id="NCS91954.1"/>
    </source>
</evidence>
<name>A0A8J8CGD6_9ARCH</name>
<sequence>MKISSLSEGDICDVSFGYNPKMYEYTTLMSDIPKLSEIPNPAIGV</sequence>
<comment type="caution">
    <text evidence="1">The sequence shown here is derived from an EMBL/GenBank/DDBJ whole genome shotgun (WGS) entry which is preliminary data.</text>
</comment>
<organism evidence="1 2">
    <name type="scientific">Candidatus Altarchaeum hamiconexum</name>
    <dbReference type="NCBI Taxonomy" id="1803513"/>
    <lineage>
        <taxon>Archaea</taxon>
        <taxon>Candidatus Altarchaeota</taxon>
        <taxon>Candidatus Altiarchaeia</taxon>
        <taxon>Candidatus Altarchaeales</taxon>
        <taxon>Candidatus Altarchaeaceae</taxon>
        <taxon>Candidatus Altarchaeum</taxon>
    </lineage>
</organism>
<reference evidence="1" key="1">
    <citation type="submission" date="2019-11" db="EMBL/GenBank/DDBJ databases">
        <title>Lipid analysis of CO2-rich subsurface aquifers suggests an autotrophy-based deep biosphere with lysolipids enriched in CPR bacteria.</title>
        <authorList>
            <person name="Probst A.J."/>
            <person name="Elling F.J."/>
            <person name="Castelle C.J."/>
            <person name="Zhu Q."/>
            <person name="Elvert M."/>
            <person name="Birarda G."/>
            <person name="Holman H.-Y."/>
            <person name="Lane K.R."/>
            <person name="Ladd B."/>
            <person name="Ryan M.C."/>
            <person name="Woyke T."/>
            <person name="Hinrichs K.-U."/>
            <person name="Banfield J.F."/>
        </authorList>
    </citation>
    <scope>NUCLEOTIDE SEQUENCE</scope>
    <source>
        <strain evidence="1">CG_2015-04_33_537</strain>
    </source>
</reference>
<dbReference type="EMBL" id="JAACQH010000138">
    <property type="protein sequence ID" value="NCS91954.1"/>
    <property type="molecule type" value="Genomic_DNA"/>
</dbReference>